<dbReference type="AlphaFoldDB" id="A0A1I3AT11"/>
<keyword evidence="3" id="KW-0269">Exonuclease</keyword>
<dbReference type="STRING" id="1576369.SAMN05421753_10146"/>
<sequence length="327" mass="36747">MNDDTPPTVEPRRELRFRVLAELAAFGSGVLLFILVLSWGARWHWRFELLTHFQLQYLIAAALLCLLLVLLRRFRRAIIPGVVLLITLARIAPLYWPATVRADASAPAVSLVLANVNFRNHQVIPFIDWLRHEQPDIVVINELTDNWLIAMQALQTIYPHKVVESRTDPFGIGVYSRIPIEESTVIAAAHSGFPSIKALFQIDGKQFTVLATHPNPPMGERAAEWRNQQMQDLGDIAAAVDGPVILAGDLNCSPWSPYFHDLLKLAQLRNGASGFGLQLSWPTKFPSPLRIPIDHTLVSEEFEVTNRRIGPHIGSDHLPVRVDLKLK</sequence>
<evidence type="ECO:0000256" key="1">
    <source>
        <dbReference type="SAM" id="Phobius"/>
    </source>
</evidence>
<feature type="transmembrane region" description="Helical" evidence="1">
    <location>
        <begin position="20"/>
        <end position="41"/>
    </location>
</feature>
<feature type="transmembrane region" description="Helical" evidence="1">
    <location>
        <begin position="53"/>
        <end position="71"/>
    </location>
</feature>
<protein>
    <submittedName>
        <fullName evidence="3">Uncharacterized conserved protein YafD, endonuclease/exonuclease/phosphatase (EEP) superfamily</fullName>
    </submittedName>
</protein>
<dbReference type="GO" id="GO:0006506">
    <property type="term" value="P:GPI anchor biosynthetic process"/>
    <property type="evidence" value="ECO:0007669"/>
    <property type="project" value="TreeGrafter"/>
</dbReference>
<dbReference type="PANTHER" id="PTHR14859:SF15">
    <property type="entry name" value="ENDONUCLEASE_EXONUCLEASE_PHOSPHATASE DOMAIN-CONTAINING PROTEIN"/>
    <property type="match status" value="1"/>
</dbReference>
<keyword evidence="1" id="KW-0812">Transmembrane</keyword>
<dbReference type="RefSeq" id="WP_092046718.1">
    <property type="nucleotide sequence ID" value="NZ_FOQD01000001.1"/>
</dbReference>
<proteinExistence type="predicted"/>
<keyword evidence="3" id="KW-0255">Endonuclease</keyword>
<dbReference type="InterPro" id="IPR051916">
    <property type="entry name" value="GPI-anchor_lipid_remodeler"/>
</dbReference>
<dbReference type="InterPro" id="IPR005135">
    <property type="entry name" value="Endo/exonuclease/phosphatase"/>
</dbReference>
<dbReference type="GO" id="GO:0004519">
    <property type="term" value="F:endonuclease activity"/>
    <property type="evidence" value="ECO:0007669"/>
    <property type="project" value="UniProtKB-KW"/>
</dbReference>
<evidence type="ECO:0000313" key="3">
    <source>
        <dbReference type="EMBL" id="SFH53258.1"/>
    </source>
</evidence>
<dbReference type="InterPro" id="IPR036691">
    <property type="entry name" value="Endo/exonu/phosph_ase_sf"/>
</dbReference>
<feature type="transmembrane region" description="Helical" evidence="1">
    <location>
        <begin position="78"/>
        <end position="96"/>
    </location>
</feature>
<evidence type="ECO:0000259" key="2">
    <source>
        <dbReference type="Pfam" id="PF03372"/>
    </source>
</evidence>
<dbReference type="GO" id="GO:0004527">
    <property type="term" value="F:exonuclease activity"/>
    <property type="evidence" value="ECO:0007669"/>
    <property type="project" value="UniProtKB-KW"/>
</dbReference>
<dbReference type="GO" id="GO:0016020">
    <property type="term" value="C:membrane"/>
    <property type="evidence" value="ECO:0007669"/>
    <property type="project" value="GOC"/>
</dbReference>
<dbReference type="SUPFAM" id="SSF56219">
    <property type="entry name" value="DNase I-like"/>
    <property type="match status" value="1"/>
</dbReference>
<gene>
    <name evidence="3" type="ORF">SAMN05421753_10146</name>
</gene>
<evidence type="ECO:0000313" key="4">
    <source>
        <dbReference type="Proteomes" id="UP000199518"/>
    </source>
</evidence>
<dbReference type="OrthoDB" id="9796594at2"/>
<keyword evidence="1" id="KW-0472">Membrane</keyword>
<accession>A0A1I3AT11</accession>
<reference evidence="4" key="1">
    <citation type="submission" date="2016-10" db="EMBL/GenBank/DDBJ databases">
        <authorList>
            <person name="Varghese N."/>
            <person name="Submissions S."/>
        </authorList>
    </citation>
    <scope>NUCLEOTIDE SEQUENCE [LARGE SCALE GENOMIC DNA]</scope>
    <source>
        <strain evidence="4">DSM 26348</strain>
    </source>
</reference>
<dbReference type="EMBL" id="FOQD01000001">
    <property type="protein sequence ID" value="SFH53258.1"/>
    <property type="molecule type" value="Genomic_DNA"/>
</dbReference>
<keyword evidence="3" id="KW-0378">Hydrolase</keyword>
<dbReference type="Gene3D" id="3.60.10.10">
    <property type="entry name" value="Endonuclease/exonuclease/phosphatase"/>
    <property type="match status" value="1"/>
</dbReference>
<name>A0A1I3AT11_9PLAN</name>
<keyword evidence="3" id="KW-0540">Nuclease</keyword>
<keyword evidence="4" id="KW-1185">Reference proteome</keyword>
<dbReference type="Proteomes" id="UP000199518">
    <property type="component" value="Unassembled WGS sequence"/>
</dbReference>
<feature type="domain" description="Endonuclease/exonuclease/phosphatase" evidence="2">
    <location>
        <begin position="114"/>
        <end position="317"/>
    </location>
</feature>
<dbReference type="Pfam" id="PF03372">
    <property type="entry name" value="Exo_endo_phos"/>
    <property type="match status" value="1"/>
</dbReference>
<organism evidence="3 4">
    <name type="scientific">Planctomicrobium piriforme</name>
    <dbReference type="NCBI Taxonomy" id="1576369"/>
    <lineage>
        <taxon>Bacteria</taxon>
        <taxon>Pseudomonadati</taxon>
        <taxon>Planctomycetota</taxon>
        <taxon>Planctomycetia</taxon>
        <taxon>Planctomycetales</taxon>
        <taxon>Planctomycetaceae</taxon>
        <taxon>Planctomicrobium</taxon>
    </lineage>
</organism>
<keyword evidence="1" id="KW-1133">Transmembrane helix</keyword>
<dbReference type="PANTHER" id="PTHR14859">
    <property type="entry name" value="CALCOFLUOR WHITE HYPERSENSITIVE PROTEIN PRECURSOR"/>
    <property type="match status" value="1"/>
</dbReference>